<evidence type="ECO:0000259" key="1">
    <source>
        <dbReference type="Pfam" id="PF07045"/>
    </source>
</evidence>
<evidence type="ECO:0000313" key="2">
    <source>
        <dbReference type="EMBL" id="NIY67691.1"/>
    </source>
</evidence>
<dbReference type="InterPro" id="IPR010753">
    <property type="entry name" value="DUF1330"/>
</dbReference>
<dbReference type="PANTHER" id="PTHR40257">
    <property type="match status" value="1"/>
</dbReference>
<accession>A0A2J7YZA2</accession>
<dbReference type="EMBL" id="JAALLH010000001">
    <property type="protein sequence ID" value="NIY67691.1"/>
    <property type="molecule type" value="Genomic_DNA"/>
</dbReference>
<proteinExistence type="predicted"/>
<dbReference type="Proteomes" id="UP000236520">
    <property type="component" value="Unassembled WGS sequence"/>
</dbReference>
<dbReference type="Gene3D" id="3.30.70.100">
    <property type="match status" value="1"/>
</dbReference>
<comment type="caution">
    <text evidence="3">The sequence shown here is derived from an EMBL/GenBank/DDBJ whole genome shotgun (WGS) entry which is preliminary data.</text>
</comment>
<organism evidence="3 4">
    <name type="scientific">Streptomyces malaysiensis</name>
    <dbReference type="NCBI Taxonomy" id="92644"/>
    <lineage>
        <taxon>Bacteria</taxon>
        <taxon>Bacillati</taxon>
        <taxon>Actinomycetota</taxon>
        <taxon>Actinomycetes</taxon>
        <taxon>Kitasatosporales</taxon>
        <taxon>Streptomycetaceae</taxon>
        <taxon>Streptomyces</taxon>
        <taxon>Streptomyces violaceusniger group</taxon>
    </lineage>
</organism>
<keyword evidence="4" id="KW-1185">Reference proteome</keyword>
<name>A0A2J7YZA2_STRMQ</name>
<dbReference type="AlphaFoldDB" id="A0A2J7YZA2"/>
<evidence type="ECO:0000313" key="4">
    <source>
        <dbReference type="Proteomes" id="UP000236520"/>
    </source>
</evidence>
<feature type="domain" description="DUF1330" evidence="1">
    <location>
        <begin position="35"/>
        <end position="110"/>
    </location>
</feature>
<dbReference type="EMBL" id="LJIW01000002">
    <property type="protein sequence ID" value="PNG93354.1"/>
    <property type="molecule type" value="Genomic_DNA"/>
</dbReference>
<dbReference type="InterPro" id="IPR011008">
    <property type="entry name" value="Dimeric_a/b-barrel"/>
</dbReference>
<reference evidence="2 5" key="2">
    <citation type="submission" date="2020-02" db="EMBL/GenBank/DDBJ databases">
        <title>Streptomyces malaysiensis DSM14702 (JHCC583434, PFL_A843) Genome sequencing and assembly.</title>
        <authorList>
            <person name="Samborskyy M."/>
        </authorList>
    </citation>
    <scope>NUCLEOTIDE SEQUENCE [LARGE SCALE GENOMIC DNA]</scope>
    <source>
        <strain evidence="2 5">DSM 14702</strain>
    </source>
</reference>
<sequence>MIDMDERALDVFLAEDPGGPVVMLNLLRFRPDGGRESYQRYIEALGPEINARYGLRVEYLGNGGHALVAEEGQAWDAVLLVRYPSRRTFADMVRDPDYRAVSHLRAEALVESVLQPTVPLQGSVV</sequence>
<evidence type="ECO:0000313" key="5">
    <source>
        <dbReference type="Proteomes" id="UP000536624"/>
    </source>
</evidence>
<dbReference type="SUPFAM" id="SSF54909">
    <property type="entry name" value="Dimeric alpha+beta barrel"/>
    <property type="match status" value="1"/>
</dbReference>
<dbReference type="Proteomes" id="UP000536624">
    <property type="component" value="Unassembled WGS sequence"/>
</dbReference>
<evidence type="ECO:0000313" key="3">
    <source>
        <dbReference type="EMBL" id="PNG93354.1"/>
    </source>
</evidence>
<protein>
    <recommendedName>
        <fullName evidence="1">DUF1330 domain-containing protein</fullName>
    </recommendedName>
</protein>
<reference evidence="3 4" key="1">
    <citation type="submission" date="2015-09" db="EMBL/GenBank/DDBJ databases">
        <title>Genome sequence, genome mining and natural product profiling of a biocontrol bacterium Streptomyces malaysiensis F913.</title>
        <authorList>
            <person name="Xu Y."/>
            <person name="Wei J."/>
            <person name="Xie J."/>
            <person name="Li T."/>
            <person name="Zhou Z."/>
        </authorList>
    </citation>
    <scope>NUCLEOTIDE SEQUENCE [LARGE SCALE GENOMIC DNA]</scope>
    <source>
        <strain evidence="3 4">F913</strain>
    </source>
</reference>
<gene>
    <name evidence="2" type="ORF">SMALB_5755</name>
    <name evidence="3" type="ORF">SMF913_28819</name>
</gene>
<dbReference type="RefSeq" id="WP_069864781.1">
    <property type="nucleotide sequence ID" value="NZ_BAAAHF010000003.1"/>
</dbReference>
<dbReference type="Pfam" id="PF07045">
    <property type="entry name" value="DUF1330"/>
    <property type="match status" value="1"/>
</dbReference>
<dbReference type="PANTHER" id="PTHR40257:SF1">
    <property type="entry name" value="DUF1330 DOMAIN-CONTAINING PROTEIN"/>
    <property type="match status" value="1"/>
</dbReference>